<sequence>MLEKIRAYIKENGMLERKDKIVIGVSGGALDLKTGWRRAGKQ</sequence>
<organism evidence="1">
    <name type="scientific">uncultured prokaryote</name>
    <dbReference type="NCBI Taxonomy" id="198431"/>
    <lineage>
        <taxon>unclassified sequences</taxon>
        <taxon>environmental samples</taxon>
    </lineage>
</organism>
<dbReference type="AlphaFoldDB" id="A0A0H5QJU0"/>
<dbReference type="Gene3D" id="3.40.50.620">
    <property type="entry name" value="HUPs"/>
    <property type="match status" value="1"/>
</dbReference>
<reference evidence="1" key="1">
    <citation type="submission" date="2015-06" db="EMBL/GenBank/DDBJ databases">
        <authorList>
            <person name="Joergensen T."/>
        </authorList>
    </citation>
    <scope>NUCLEOTIDE SEQUENCE</scope>
    <source>
        <strain evidence="1">RGFK0914</strain>
    </source>
</reference>
<protein>
    <submittedName>
        <fullName evidence="1">Uncharacterized protein</fullName>
    </submittedName>
</protein>
<dbReference type="EMBL" id="LN853514">
    <property type="protein sequence ID" value="CRY96087.1"/>
    <property type="molecule type" value="Genomic_DNA"/>
</dbReference>
<dbReference type="InterPro" id="IPR014729">
    <property type="entry name" value="Rossmann-like_a/b/a_fold"/>
</dbReference>
<accession>A0A0H5QJU0</accession>
<proteinExistence type="predicted"/>
<evidence type="ECO:0000313" key="1">
    <source>
        <dbReference type="EMBL" id="CRY96087.1"/>
    </source>
</evidence>
<name>A0A0H5QJU0_9ZZZZ</name>
<reference evidence="1" key="2">
    <citation type="submission" date="2015-07" db="EMBL/GenBank/DDBJ databases">
        <title>Plasmids, circular viruses and viroids from rat gut.</title>
        <authorList>
            <person name="Jorgensen T.J."/>
            <person name="Hansen M.A."/>
            <person name="Xu Z."/>
            <person name="Tabak M.A."/>
            <person name="Sorensen S.J."/>
            <person name="Hansen L.H."/>
        </authorList>
    </citation>
    <scope>NUCLEOTIDE SEQUENCE</scope>
    <source>
        <strain evidence="1">RGFK0914</strain>
    </source>
</reference>